<keyword evidence="1" id="KW-1133">Transmembrane helix</keyword>
<dbReference type="RefSeq" id="WP_176866888.1">
    <property type="nucleotide sequence ID" value="NZ_JABXWT010000015.1"/>
</dbReference>
<keyword evidence="3" id="KW-1185">Reference proteome</keyword>
<gene>
    <name evidence="2" type="ORF">HW561_18655</name>
</gene>
<organism evidence="2 3">
    <name type="scientific">Ruegeria haliotis</name>
    <dbReference type="NCBI Taxonomy" id="2747601"/>
    <lineage>
        <taxon>Bacteria</taxon>
        <taxon>Pseudomonadati</taxon>
        <taxon>Pseudomonadota</taxon>
        <taxon>Alphaproteobacteria</taxon>
        <taxon>Rhodobacterales</taxon>
        <taxon>Roseobacteraceae</taxon>
        <taxon>Ruegeria</taxon>
    </lineage>
</organism>
<feature type="transmembrane region" description="Helical" evidence="1">
    <location>
        <begin position="17"/>
        <end position="36"/>
    </location>
</feature>
<dbReference type="EMBL" id="JABXWT010000015">
    <property type="protein sequence ID" value="NVO57822.1"/>
    <property type="molecule type" value="Genomic_DNA"/>
</dbReference>
<keyword evidence="1" id="KW-0812">Transmembrane</keyword>
<proteinExistence type="predicted"/>
<evidence type="ECO:0000313" key="3">
    <source>
        <dbReference type="Proteomes" id="UP000630805"/>
    </source>
</evidence>
<evidence type="ECO:0008006" key="4">
    <source>
        <dbReference type="Google" id="ProtNLM"/>
    </source>
</evidence>
<name>A0ABX2PUG2_9RHOB</name>
<protein>
    <recommendedName>
        <fullName evidence="4">DUF4350 domain-containing protein</fullName>
    </recommendedName>
</protein>
<evidence type="ECO:0000256" key="1">
    <source>
        <dbReference type="SAM" id="Phobius"/>
    </source>
</evidence>
<reference evidence="2 3" key="1">
    <citation type="submission" date="2020-06" db="EMBL/GenBank/DDBJ databases">
        <authorList>
            <person name="Cao W.R."/>
        </authorList>
    </citation>
    <scope>NUCLEOTIDE SEQUENCE [LARGE SCALE GENOMIC DNA]</scope>
    <source>
        <strain evidence="2 3">B1Z28</strain>
    </source>
</reference>
<sequence length="438" mass="48567">MTDTTGFQPEDRIRLDWIVIGVVVVLCAGIFLYLLAGRQYALRDSASGFDGLEYWLNNQSHTAQSFTGGWPLDRSSVGLLIQPIYDTNPGSDRDVAQTKEDLLLQTDEFDQDVAVIREKAQSVPSLIILPKWRSGMRLTGFGHPFLIAPRADVQALLHQLAGMDVGQVFHAHTPFSEYALTSDPDESLLARIYAAQVFEGRGCVPILGRPGAMVLGLCPLPSEGEQDQVYVLSDPDLLNNHGLSLGDNAWIAAQLLPDIAGEGRIVIDYSDQNWLTESEQVIERERTWEDLKRLFQPPFLILWIGSGILLILAIWRGGIRNGPVHDPQPMLGTGKRTANRVRARLMRLTDQDGALLTDFIDTRLRAHATATFGTAHKIAGRPEVAYLNFVRARHPDLAQQLEELIDTIRALPAHLSAADAIPYVDQFELILEQLADDA</sequence>
<dbReference type="Proteomes" id="UP000630805">
    <property type="component" value="Unassembled WGS sequence"/>
</dbReference>
<comment type="caution">
    <text evidence="2">The sequence shown here is derived from an EMBL/GenBank/DDBJ whole genome shotgun (WGS) entry which is preliminary data.</text>
</comment>
<feature type="transmembrane region" description="Helical" evidence="1">
    <location>
        <begin position="294"/>
        <end position="315"/>
    </location>
</feature>
<accession>A0ABX2PUG2</accession>
<evidence type="ECO:0000313" key="2">
    <source>
        <dbReference type="EMBL" id="NVO57822.1"/>
    </source>
</evidence>
<keyword evidence="1" id="KW-0472">Membrane</keyword>